<dbReference type="EMBL" id="NBAG03000320">
    <property type="protein sequence ID" value="PNI40986.1"/>
    <property type="molecule type" value="Genomic_DNA"/>
</dbReference>
<evidence type="ECO:0000313" key="5">
    <source>
        <dbReference type="EMBL" id="PNI40986.1"/>
    </source>
</evidence>
<comment type="caution">
    <text evidence="5">The sequence shown here is derived from an EMBL/GenBank/DDBJ whole genome shotgun (WGS) entry which is preliminary data.</text>
</comment>
<dbReference type="PANTHER" id="PTHR10155:SF3">
    <property type="entry name" value="PHOSPHATIDYLINOSITOL 3-KINASE REGULATORY SUBUNIT ALPHA"/>
    <property type="match status" value="1"/>
</dbReference>
<evidence type="ECO:0000256" key="3">
    <source>
        <dbReference type="SAM" id="MobiDB-lite"/>
    </source>
</evidence>
<reference evidence="5 6" key="1">
    <citation type="submission" date="2017-12" db="EMBL/GenBank/DDBJ databases">
        <title>High-resolution comparative analysis of great ape genomes.</title>
        <authorList>
            <person name="Pollen A."/>
            <person name="Hastie A."/>
            <person name="Hormozdiari F."/>
            <person name="Dougherty M."/>
            <person name="Liu R."/>
            <person name="Chaisson M."/>
            <person name="Hoppe E."/>
            <person name="Hill C."/>
            <person name="Pang A."/>
            <person name="Hillier L."/>
            <person name="Baker C."/>
            <person name="Armstrong J."/>
            <person name="Shendure J."/>
            <person name="Paten B."/>
            <person name="Wilson R."/>
            <person name="Chao H."/>
            <person name="Schneider V."/>
            <person name="Ventura M."/>
            <person name="Kronenberg Z."/>
            <person name="Murali S."/>
            <person name="Gordon D."/>
            <person name="Cantsilieris S."/>
            <person name="Munson K."/>
            <person name="Nelson B."/>
            <person name="Raja A."/>
            <person name="Underwood J."/>
            <person name="Diekhans M."/>
            <person name="Fiddes I."/>
            <person name="Haussler D."/>
            <person name="Eichler E."/>
        </authorList>
    </citation>
    <scope>NUCLEOTIDE SEQUENCE [LARGE SCALE GENOMIC DNA]</scope>
    <source>
        <strain evidence="5">Yerkes chimp pedigree #C0471</strain>
    </source>
</reference>
<keyword evidence="1 2" id="KW-0727">SH2 domain</keyword>
<dbReference type="InterPro" id="IPR000980">
    <property type="entry name" value="SH2"/>
</dbReference>
<feature type="compositionally biased region" description="Pro residues" evidence="3">
    <location>
        <begin position="35"/>
        <end position="44"/>
    </location>
</feature>
<dbReference type="Gene3D" id="3.30.505.10">
    <property type="entry name" value="SH2 domain"/>
    <property type="match status" value="1"/>
</dbReference>
<dbReference type="PANTHER" id="PTHR10155">
    <property type="entry name" value="PHOSPHATIDYLINOSITOL 3-KINASE REGULATORY SUBUNIT"/>
    <property type="match status" value="1"/>
</dbReference>
<dbReference type="Proteomes" id="UP000236370">
    <property type="component" value="Unassembled WGS sequence"/>
</dbReference>
<proteinExistence type="predicted"/>
<dbReference type="InterPro" id="IPR036860">
    <property type="entry name" value="SH2_dom_sf"/>
</dbReference>
<evidence type="ECO:0000256" key="1">
    <source>
        <dbReference type="ARBA" id="ARBA00022999"/>
    </source>
</evidence>
<evidence type="ECO:0000259" key="4">
    <source>
        <dbReference type="PROSITE" id="PS50001"/>
    </source>
</evidence>
<protein>
    <submittedName>
        <fullName evidence="5">PIK3R1 isoform 13</fullName>
    </submittedName>
</protein>
<evidence type="ECO:0000313" key="6">
    <source>
        <dbReference type="Proteomes" id="UP000236370"/>
    </source>
</evidence>
<organism evidence="5 6">
    <name type="scientific">Pan troglodytes</name>
    <name type="common">Chimpanzee</name>
    <dbReference type="NCBI Taxonomy" id="9598"/>
    <lineage>
        <taxon>Eukaryota</taxon>
        <taxon>Metazoa</taxon>
        <taxon>Chordata</taxon>
        <taxon>Craniata</taxon>
        <taxon>Vertebrata</taxon>
        <taxon>Euteleostomi</taxon>
        <taxon>Mammalia</taxon>
        <taxon>Eutheria</taxon>
        <taxon>Euarchontoglires</taxon>
        <taxon>Primates</taxon>
        <taxon>Haplorrhini</taxon>
        <taxon>Catarrhini</taxon>
        <taxon>Hominidae</taxon>
        <taxon>Pan</taxon>
    </lineage>
</organism>
<name>A0A2J8L150_PANTR</name>
<dbReference type="PROSITE" id="PS50001">
    <property type="entry name" value="SH2"/>
    <property type="match status" value="1"/>
</dbReference>
<accession>A0A2J8L150</accession>
<dbReference type="AlphaFoldDB" id="A0A2J8L150"/>
<evidence type="ECO:0000256" key="2">
    <source>
        <dbReference type="PROSITE-ProRule" id="PRU00191"/>
    </source>
</evidence>
<feature type="region of interest" description="Disordered" evidence="3">
    <location>
        <begin position="31"/>
        <end position="53"/>
    </location>
</feature>
<feature type="domain" description="SH2" evidence="4">
    <location>
        <begin position="63"/>
        <end position="102"/>
    </location>
</feature>
<feature type="non-terminal residue" evidence="5">
    <location>
        <position position="102"/>
    </location>
</feature>
<dbReference type="PRINTS" id="PR00401">
    <property type="entry name" value="SH2DOMAIN"/>
</dbReference>
<dbReference type="Pfam" id="PF00017">
    <property type="entry name" value="SH2"/>
    <property type="match status" value="1"/>
</dbReference>
<dbReference type="SUPFAM" id="SSF55550">
    <property type="entry name" value="SH2 domain"/>
    <property type="match status" value="1"/>
</dbReference>
<dbReference type="SMR" id="A0A2J8L150"/>
<sequence length="102" mass="11527">MLFRFSAASSDNTENLIKVIEILISTEWNERQPAPALPPKPPKPTTVANNGMNNNMSLQDAEWYWGDISREEVNEKLRDTADGTFLVRDASTKMHGDYTLTL</sequence>
<gene>
    <name evidence="5" type="ORF">CK820_G0034249</name>
</gene>